<comment type="caution">
    <text evidence="1">The sequence shown here is derived from an EMBL/GenBank/DDBJ whole genome shotgun (WGS) entry which is preliminary data.</text>
</comment>
<proteinExistence type="predicted"/>
<organism evidence="1 2">
    <name type="scientific">Intoshia linei</name>
    <dbReference type="NCBI Taxonomy" id="1819745"/>
    <lineage>
        <taxon>Eukaryota</taxon>
        <taxon>Metazoa</taxon>
        <taxon>Spiralia</taxon>
        <taxon>Lophotrochozoa</taxon>
        <taxon>Mesozoa</taxon>
        <taxon>Orthonectida</taxon>
        <taxon>Rhopaluridae</taxon>
        <taxon>Intoshia</taxon>
    </lineage>
</organism>
<dbReference type="AlphaFoldDB" id="A0A177B1N0"/>
<dbReference type="Proteomes" id="UP000078046">
    <property type="component" value="Unassembled WGS sequence"/>
</dbReference>
<sequence length="165" mass="19376">MNNGQYKMKSYVPKHLPFSIVIHKNSNILNKFGYHIKDEKIDEIKYSKYITLPTHIYTTINVNILSNIHIHLLQRFIIYLHLLNDNINDIIEKQFIHKMSRILTKLIIKLENKSVPLKKRINSKNVLIRNACKDVNNDDKFAITKVSYSGENEDNEHDSTTKKVS</sequence>
<protein>
    <submittedName>
        <fullName evidence="1">Uncharacterized protein</fullName>
    </submittedName>
</protein>
<evidence type="ECO:0000313" key="1">
    <source>
        <dbReference type="EMBL" id="OAF68178.1"/>
    </source>
</evidence>
<reference evidence="1 2" key="1">
    <citation type="submission" date="2016-04" db="EMBL/GenBank/DDBJ databases">
        <title>The genome of Intoshia linei affirms orthonectids as highly simplified spiralians.</title>
        <authorList>
            <person name="Mikhailov K.V."/>
            <person name="Slusarev G.S."/>
            <person name="Nikitin M.A."/>
            <person name="Logacheva M.D."/>
            <person name="Penin A."/>
            <person name="Aleoshin V."/>
            <person name="Panchin Y.V."/>
        </authorList>
    </citation>
    <scope>NUCLEOTIDE SEQUENCE [LARGE SCALE GENOMIC DNA]</scope>
    <source>
        <strain evidence="1">Intl2013</strain>
        <tissue evidence="1">Whole animal</tissue>
    </source>
</reference>
<accession>A0A177B1N0</accession>
<keyword evidence="2" id="KW-1185">Reference proteome</keyword>
<dbReference type="EMBL" id="LWCA01000499">
    <property type="protein sequence ID" value="OAF68178.1"/>
    <property type="molecule type" value="Genomic_DNA"/>
</dbReference>
<feature type="non-terminal residue" evidence="1">
    <location>
        <position position="165"/>
    </location>
</feature>
<name>A0A177B1N0_9BILA</name>
<gene>
    <name evidence="1" type="ORF">A3Q56_04089</name>
</gene>
<evidence type="ECO:0000313" key="2">
    <source>
        <dbReference type="Proteomes" id="UP000078046"/>
    </source>
</evidence>